<evidence type="ECO:0008006" key="3">
    <source>
        <dbReference type="Google" id="ProtNLM"/>
    </source>
</evidence>
<organism evidence="1 2">
    <name type="scientific">Caerostris darwini</name>
    <dbReference type="NCBI Taxonomy" id="1538125"/>
    <lineage>
        <taxon>Eukaryota</taxon>
        <taxon>Metazoa</taxon>
        <taxon>Ecdysozoa</taxon>
        <taxon>Arthropoda</taxon>
        <taxon>Chelicerata</taxon>
        <taxon>Arachnida</taxon>
        <taxon>Araneae</taxon>
        <taxon>Araneomorphae</taxon>
        <taxon>Entelegynae</taxon>
        <taxon>Araneoidea</taxon>
        <taxon>Araneidae</taxon>
        <taxon>Caerostris</taxon>
    </lineage>
</organism>
<name>A0AAV4T782_9ARAC</name>
<protein>
    <recommendedName>
        <fullName evidence="3">Maturase K</fullName>
    </recommendedName>
</protein>
<proteinExistence type="predicted"/>
<comment type="caution">
    <text evidence="1">The sequence shown here is derived from an EMBL/GenBank/DDBJ whole genome shotgun (WGS) entry which is preliminary data.</text>
</comment>
<sequence length="131" mass="15182">MEPRDSPLTLPHRIWNGCDKRTNVLSHLLHLIESLADQSGVSPLPCLDSAVITLPGIELTNNWAKSSPKKYRHVTKISRLVLKIYFTMECRHVFFWKTPNKLTDNNSILSVLPDIKRSYFNSLLKKNYYLE</sequence>
<keyword evidence="2" id="KW-1185">Reference proteome</keyword>
<dbReference type="EMBL" id="BPLQ01009159">
    <property type="protein sequence ID" value="GIY42150.1"/>
    <property type="molecule type" value="Genomic_DNA"/>
</dbReference>
<evidence type="ECO:0000313" key="1">
    <source>
        <dbReference type="EMBL" id="GIY42150.1"/>
    </source>
</evidence>
<accession>A0AAV4T782</accession>
<dbReference type="AlphaFoldDB" id="A0AAV4T782"/>
<reference evidence="1 2" key="1">
    <citation type="submission" date="2021-06" db="EMBL/GenBank/DDBJ databases">
        <title>Caerostris darwini draft genome.</title>
        <authorList>
            <person name="Kono N."/>
            <person name="Arakawa K."/>
        </authorList>
    </citation>
    <scope>NUCLEOTIDE SEQUENCE [LARGE SCALE GENOMIC DNA]</scope>
</reference>
<gene>
    <name evidence="1" type="ORF">CDAR_589161</name>
</gene>
<dbReference type="Proteomes" id="UP001054837">
    <property type="component" value="Unassembled WGS sequence"/>
</dbReference>
<evidence type="ECO:0000313" key="2">
    <source>
        <dbReference type="Proteomes" id="UP001054837"/>
    </source>
</evidence>